<protein>
    <submittedName>
        <fullName evidence="6">Carbohydrate-binding module family 50 protein</fullName>
    </submittedName>
</protein>
<feature type="domain" description="LysM" evidence="5">
    <location>
        <begin position="557"/>
        <end position="606"/>
    </location>
</feature>
<dbReference type="Proteomes" id="UP000799441">
    <property type="component" value="Unassembled WGS sequence"/>
</dbReference>
<dbReference type="PANTHER" id="PTHR34997:SF1">
    <property type="entry name" value="PEPTIDOGLYCAN-BINDING LYSIN DOMAIN"/>
    <property type="match status" value="1"/>
</dbReference>
<evidence type="ECO:0000313" key="7">
    <source>
        <dbReference type="Proteomes" id="UP000799441"/>
    </source>
</evidence>
<feature type="domain" description="LysM" evidence="5">
    <location>
        <begin position="228"/>
        <end position="278"/>
    </location>
</feature>
<dbReference type="CDD" id="cd00118">
    <property type="entry name" value="LysM"/>
    <property type="match status" value="4"/>
</dbReference>
<evidence type="ECO:0000259" key="5">
    <source>
        <dbReference type="PROSITE" id="PS51782"/>
    </source>
</evidence>
<evidence type="ECO:0000256" key="4">
    <source>
        <dbReference type="SAM" id="SignalP"/>
    </source>
</evidence>
<dbReference type="PANTHER" id="PTHR34997">
    <property type="entry name" value="AM15"/>
    <property type="match status" value="1"/>
</dbReference>
<dbReference type="InterPro" id="IPR036779">
    <property type="entry name" value="LysM_dom_sf"/>
</dbReference>
<evidence type="ECO:0000256" key="2">
    <source>
        <dbReference type="ARBA" id="ARBA00023026"/>
    </source>
</evidence>
<comment type="caution">
    <text evidence="6">The sequence shown here is derived from an EMBL/GenBank/DDBJ whole genome shotgun (WGS) entry which is preliminary data.</text>
</comment>
<evidence type="ECO:0000256" key="1">
    <source>
        <dbReference type="ARBA" id="ARBA00022669"/>
    </source>
</evidence>
<feature type="domain" description="LysM" evidence="5">
    <location>
        <begin position="177"/>
        <end position="223"/>
    </location>
</feature>
<feature type="region of interest" description="Disordered" evidence="3">
    <location>
        <begin position="523"/>
        <end position="552"/>
    </location>
</feature>
<dbReference type="PROSITE" id="PS51782">
    <property type="entry name" value="LYSM"/>
    <property type="match status" value="5"/>
</dbReference>
<dbReference type="EMBL" id="MU003837">
    <property type="protein sequence ID" value="KAF2717774.1"/>
    <property type="molecule type" value="Genomic_DNA"/>
</dbReference>
<dbReference type="GO" id="GO:0008061">
    <property type="term" value="F:chitin binding"/>
    <property type="evidence" value="ECO:0007669"/>
    <property type="project" value="UniProtKB-KW"/>
</dbReference>
<dbReference type="AlphaFoldDB" id="A0A9P4Q121"/>
<dbReference type="InterPro" id="IPR018392">
    <property type="entry name" value="LysM"/>
</dbReference>
<dbReference type="SUPFAM" id="SSF54106">
    <property type="entry name" value="LysM domain"/>
    <property type="match status" value="3"/>
</dbReference>
<feature type="chain" id="PRO_5040482190" evidence="4">
    <location>
        <begin position="22"/>
        <end position="614"/>
    </location>
</feature>
<keyword evidence="2" id="KW-0843">Virulence</keyword>
<dbReference type="Pfam" id="PF01476">
    <property type="entry name" value="LysM"/>
    <property type="match status" value="4"/>
</dbReference>
<reference evidence="6" key="1">
    <citation type="journal article" date="2020" name="Stud. Mycol.">
        <title>101 Dothideomycetes genomes: a test case for predicting lifestyles and emergence of pathogens.</title>
        <authorList>
            <person name="Haridas S."/>
            <person name="Albert R."/>
            <person name="Binder M."/>
            <person name="Bloem J."/>
            <person name="Labutti K."/>
            <person name="Salamov A."/>
            <person name="Andreopoulos B."/>
            <person name="Baker S."/>
            <person name="Barry K."/>
            <person name="Bills G."/>
            <person name="Bluhm B."/>
            <person name="Cannon C."/>
            <person name="Castanera R."/>
            <person name="Culley D."/>
            <person name="Daum C."/>
            <person name="Ezra D."/>
            <person name="Gonzalez J."/>
            <person name="Henrissat B."/>
            <person name="Kuo A."/>
            <person name="Liang C."/>
            <person name="Lipzen A."/>
            <person name="Lutzoni F."/>
            <person name="Magnuson J."/>
            <person name="Mondo S."/>
            <person name="Nolan M."/>
            <person name="Ohm R."/>
            <person name="Pangilinan J."/>
            <person name="Park H.-J."/>
            <person name="Ramirez L."/>
            <person name="Alfaro M."/>
            <person name="Sun H."/>
            <person name="Tritt A."/>
            <person name="Yoshinaga Y."/>
            <person name="Zwiers L.-H."/>
            <person name="Turgeon B."/>
            <person name="Goodwin S."/>
            <person name="Spatafora J."/>
            <person name="Crous P."/>
            <person name="Grigoriev I."/>
        </authorList>
    </citation>
    <scope>NUCLEOTIDE SEQUENCE</scope>
    <source>
        <strain evidence="6">CBS 116435</strain>
    </source>
</reference>
<keyword evidence="1" id="KW-0147">Chitin-binding</keyword>
<proteinExistence type="predicted"/>
<feature type="domain" description="LysM" evidence="5">
    <location>
        <begin position="315"/>
        <end position="362"/>
    </location>
</feature>
<sequence length="614" mass="63972">MASLNSLSLAAVGFFAHYATAQVFVGSNSSESSISISMPAPGKLSSSCNSTFSTFVTCDTTLPSIAFNGYFPSSDDLAVLCTSDYPSTGDFCAPVFDAWANGNDSSDSCSSCVLGSYQMQLGYSLGYDSDLAGNFSSLTASCQATGYPVTSPTAITVDGSALTASSMATTIPTSCATTYTVRDGDDCHSISKAQGVSTNNMLYLNGLEAGCTNFPGAGAQLCMPHHCLIYTVETNDTCYGIVGVYNGSFTMSQLVSWNIDISRDCGNLNLQVGNQICVSFPGNTTASEATAPASTATEALVPTNVVSGTNTDCGKYYLVQAGDTCASITQRQGISLQDFYFLNPEVNSTSCNNLYLGYSYCVQAVGNINTYPGYAGNPTNPCVAGRTTAPASCYATTYATGSAWVFPSINATAASNGTATSSYTSYVITQPTSYPVTYPSPTNWTPQPTQSGMVSGCTRFWLVQVNNTCYDIAQGFQITLDQLYGWNPALKGDCSGLITGNYICVSISTSTSSVVMTSGATSTSTSIRSTSSTATPTNGGTSPPGPTESGIPSDCDKWVLQKDGIYCYDMAQNAGISLSCLYQMNPALNTNAGECQGLYAGYAYCIGTASNECS</sequence>
<gene>
    <name evidence="6" type="ORF">K431DRAFT_297552</name>
</gene>
<dbReference type="InterPro" id="IPR052210">
    <property type="entry name" value="LysM1-like"/>
</dbReference>
<keyword evidence="4" id="KW-0732">Signal</keyword>
<dbReference type="Gene3D" id="3.10.350.10">
    <property type="entry name" value="LysM domain"/>
    <property type="match status" value="5"/>
</dbReference>
<accession>A0A9P4Q121</accession>
<evidence type="ECO:0000313" key="6">
    <source>
        <dbReference type="EMBL" id="KAF2717774.1"/>
    </source>
</evidence>
<dbReference type="SMART" id="SM00257">
    <property type="entry name" value="LysM"/>
    <property type="match status" value="4"/>
</dbReference>
<feature type="domain" description="LysM" evidence="5">
    <location>
        <begin position="459"/>
        <end position="505"/>
    </location>
</feature>
<dbReference type="OrthoDB" id="5985073at2759"/>
<name>A0A9P4Q121_9PEZI</name>
<feature type="signal peptide" evidence="4">
    <location>
        <begin position="1"/>
        <end position="21"/>
    </location>
</feature>
<evidence type="ECO:0000256" key="3">
    <source>
        <dbReference type="SAM" id="MobiDB-lite"/>
    </source>
</evidence>
<organism evidence="6 7">
    <name type="scientific">Polychaeton citri CBS 116435</name>
    <dbReference type="NCBI Taxonomy" id="1314669"/>
    <lineage>
        <taxon>Eukaryota</taxon>
        <taxon>Fungi</taxon>
        <taxon>Dikarya</taxon>
        <taxon>Ascomycota</taxon>
        <taxon>Pezizomycotina</taxon>
        <taxon>Dothideomycetes</taxon>
        <taxon>Dothideomycetidae</taxon>
        <taxon>Capnodiales</taxon>
        <taxon>Capnodiaceae</taxon>
        <taxon>Polychaeton</taxon>
    </lineage>
</organism>
<keyword evidence="7" id="KW-1185">Reference proteome</keyword>